<dbReference type="PROSITE" id="PS51217">
    <property type="entry name" value="UVRD_HELICASE_CTER"/>
    <property type="match status" value="1"/>
</dbReference>
<evidence type="ECO:0000256" key="6">
    <source>
        <dbReference type="ARBA" id="ARBA00023125"/>
    </source>
</evidence>
<feature type="compositionally biased region" description="Low complexity" evidence="12">
    <location>
        <begin position="580"/>
        <end position="600"/>
    </location>
</feature>
<dbReference type="Pfam" id="PF21196">
    <property type="entry name" value="PcrA_UvrD_tudor"/>
    <property type="match status" value="1"/>
</dbReference>
<dbReference type="CDD" id="cd18807">
    <property type="entry name" value="SF1_C_UvrD"/>
    <property type="match status" value="1"/>
</dbReference>
<dbReference type="Proteomes" id="UP001501570">
    <property type="component" value="Unassembled WGS sequence"/>
</dbReference>
<evidence type="ECO:0000256" key="11">
    <source>
        <dbReference type="PROSITE-ProRule" id="PRU00560"/>
    </source>
</evidence>
<evidence type="ECO:0000256" key="4">
    <source>
        <dbReference type="ARBA" id="ARBA00022806"/>
    </source>
</evidence>
<dbReference type="InterPro" id="IPR000212">
    <property type="entry name" value="DNA_helicase_UvrD/REP"/>
</dbReference>
<name>A0ABP9RJQ5_9ACTN</name>
<dbReference type="InterPro" id="IPR014016">
    <property type="entry name" value="UvrD-like_ATP-bd"/>
</dbReference>
<dbReference type="InterPro" id="IPR014017">
    <property type="entry name" value="DNA_helicase_UvrD-like_C"/>
</dbReference>
<evidence type="ECO:0000256" key="12">
    <source>
        <dbReference type="SAM" id="MobiDB-lite"/>
    </source>
</evidence>
<dbReference type="InterPro" id="IPR013986">
    <property type="entry name" value="DExx_box_DNA_helicase_dom_sf"/>
</dbReference>
<keyword evidence="7" id="KW-0413">Isomerase</keyword>
<sequence length="858" mass="93295">MHALFDAPANPPSPAEHQGHRGGASGFQPRGSQSSDSHSGAPGSGRRLGNDPDKLLEGLNGPQREAVVHAGSPLLIVAGAGSGKTRVLTHRIAYLLAAREVHPGEIIAITFTNKAAGEMKERVAALVGGRARMMWVSTFHSACVRILRAEHEHVNLKSTFSIYDADDSRRLMQLVARELDLDPKRYPARSLATQVSNLKNELIDPETNAARASGPAERTLAEAYTLYQRRLAEAHALDFDDLIMTTVHLLQAFPAVAEKYRRRFRHVLVDEYQDTNHAQYMLVKELVGDTGELCVVGDADQSIYAFRGATIRNILEFERDYPDARTILLEQNYRSTQTILSAANSVIDRNTERKPKRLWSEQGAGEQIVGYVADTEHAEADWVGREIDRLCDEGLARPSDVAVFYRTNAQSRVFEEVFIRVGLPYKVVGGVRFYERKEVRDALAYLRAIANPDDTVSLRRILNTPRRGIGDRAEACVEALAARDRIGFGAALRKAVEAPGISTRAVNGINDFLALMDGLRELSATASAEEVLEALLQRSGYLSELEDSLDPQDAGRVENLQELVSVAREYTERAEATAAALATPEEAAEAGTPAAEPIAASGTPAAEPIAASGTPAAEAPATGVPTLAGFLEQVSLVADADEIPSEDPDHQGVVTLMTLHTAKGLEFPVVFLTGLEDGVFPHLRSLGNNRELEEERRLAYVGITRARHRLYLSRAVTRSAWGQPQYNPASRFLEELPEDAMRWERTEASYTSWSGSGGGVGGRAGFTGNRDRFAGNTPKAARLAERLGIPSAAGLSTASELAKSDVPSVAPGDRVNHQRWGLGRVVAVEGAGARAQAQIDFGDQTMWIVLRHAPIEKI</sequence>
<evidence type="ECO:0000256" key="7">
    <source>
        <dbReference type="ARBA" id="ARBA00023235"/>
    </source>
</evidence>
<comment type="similarity">
    <text evidence="1">Belongs to the helicase family. UvrD subfamily.</text>
</comment>
<dbReference type="Pfam" id="PF00580">
    <property type="entry name" value="UvrD-helicase"/>
    <property type="match status" value="1"/>
</dbReference>
<proteinExistence type="inferred from homology"/>
<dbReference type="SUPFAM" id="SSF52540">
    <property type="entry name" value="P-loop containing nucleoside triphosphate hydrolases"/>
    <property type="match status" value="1"/>
</dbReference>
<dbReference type="PANTHER" id="PTHR11070">
    <property type="entry name" value="UVRD / RECB / PCRA DNA HELICASE FAMILY MEMBER"/>
    <property type="match status" value="1"/>
</dbReference>
<dbReference type="PANTHER" id="PTHR11070:SF2">
    <property type="entry name" value="ATP-DEPENDENT DNA HELICASE SRS2"/>
    <property type="match status" value="1"/>
</dbReference>
<accession>A0ABP9RJQ5</accession>
<keyword evidence="3 11" id="KW-0378">Hydrolase</keyword>
<gene>
    <name evidence="15" type="primary">pcrA</name>
    <name evidence="15" type="ORF">GCM10023322_05400</name>
</gene>
<dbReference type="Gene3D" id="1.10.10.160">
    <property type="match status" value="1"/>
</dbReference>
<evidence type="ECO:0000259" key="14">
    <source>
        <dbReference type="PROSITE" id="PS51217"/>
    </source>
</evidence>
<keyword evidence="5 11" id="KW-0067">ATP-binding</keyword>
<dbReference type="Pfam" id="PF13361">
    <property type="entry name" value="UvrD_C"/>
    <property type="match status" value="2"/>
</dbReference>
<keyword evidence="16" id="KW-1185">Reference proteome</keyword>
<evidence type="ECO:0000256" key="9">
    <source>
        <dbReference type="ARBA" id="ARBA00034808"/>
    </source>
</evidence>
<reference evidence="16" key="1">
    <citation type="journal article" date="2019" name="Int. J. Syst. Evol. Microbiol.">
        <title>The Global Catalogue of Microorganisms (GCM) 10K type strain sequencing project: providing services to taxonomists for standard genome sequencing and annotation.</title>
        <authorList>
            <consortium name="The Broad Institute Genomics Platform"/>
            <consortium name="The Broad Institute Genome Sequencing Center for Infectious Disease"/>
            <person name="Wu L."/>
            <person name="Ma J."/>
        </authorList>
    </citation>
    <scope>NUCLEOTIDE SEQUENCE [LARGE SCALE GENOMIC DNA]</scope>
    <source>
        <strain evidence="16">JCM 18304</strain>
    </source>
</reference>
<evidence type="ECO:0000256" key="3">
    <source>
        <dbReference type="ARBA" id="ARBA00022801"/>
    </source>
</evidence>
<evidence type="ECO:0000256" key="5">
    <source>
        <dbReference type="ARBA" id="ARBA00022840"/>
    </source>
</evidence>
<evidence type="ECO:0000313" key="15">
    <source>
        <dbReference type="EMBL" id="GAA5178367.1"/>
    </source>
</evidence>
<dbReference type="Gene3D" id="1.10.486.10">
    <property type="entry name" value="PCRA, domain 4"/>
    <property type="match status" value="2"/>
</dbReference>
<evidence type="ECO:0000256" key="2">
    <source>
        <dbReference type="ARBA" id="ARBA00022741"/>
    </source>
</evidence>
<dbReference type="RefSeq" id="WP_345625650.1">
    <property type="nucleotide sequence ID" value="NZ_BAABJQ010000001.1"/>
</dbReference>
<dbReference type="GO" id="GO:0004386">
    <property type="term" value="F:helicase activity"/>
    <property type="evidence" value="ECO:0007669"/>
    <property type="project" value="UniProtKB-KW"/>
</dbReference>
<comment type="catalytic activity">
    <reaction evidence="10">
        <text>ATP + H2O = ADP + phosphate + H(+)</text>
        <dbReference type="Rhea" id="RHEA:13065"/>
        <dbReference type="ChEBI" id="CHEBI:15377"/>
        <dbReference type="ChEBI" id="CHEBI:15378"/>
        <dbReference type="ChEBI" id="CHEBI:30616"/>
        <dbReference type="ChEBI" id="CHEBI:43474"/>
        <dbReference type="ChEBI" id="CHEBI:456216"/>
        <dbReference type="EC" id="5.6.2.4"/>
    </reaction>
</comment>
<feature type="region of interest" description="Disordered" evidence="12">
    <location>
        <begin position="1"/>
        <end position="59"/>
    </location>
</feature>
<dbReference type="Gene3D" id="3.40.50.300">
    <property type="entry name" value="P-loop containing nucleotide triphosphate hydrolases"/>
    <property type="match status" value="3"/>
</dbReference>
<protein>
    <recommendedName>
        <fullName evidence="9">DNA 3'-5' helicase</fullName>
        <ecNumber evidence="9">5.6.2.4</ecNumber>
    </recommendedName>
</protein>
<dbReference type="CDD" id="cd17932">
    <property type="entry name" value="DEXQc_UvrD"/>
    <property type="match status" value="1"/>
</dbReference>
<dbReference type="InterPro" id="IPR027417">
    <property type="entry name" value="P-loop_NTPase"/>
</dbReference>
<dbReference type="EC" id="5.6.2.4" evidence="9"/>
<evidence type="ECO:0000256" key="8">
    <source>
        <dbReference type="ARBA" id="ARBA00034617"/>
    </source>
</evidence>
<keyword evidence="4 11" id="KW-0347">Helicase</keyword>
<feature type="binding site" evidence="11">
    <location>
        <begin position="78"/>
        <end position="85"/>
    </location>
    <ligand>
        <name>ATP</name>
        <dbReference type="ChEBI" id="CHEBI:30616"/>
    </ligand>
</feature>
<evidence type="ECO:0000259" key="13">
    <source>
        <dbReference type="PROSITE" id="PS51198"/>
    </source>
</evidence>
<comment type="caution">
    <text evidence="15">The sequence shown here is derived from an EMBL/GenBank/DDBJ whole genome shotgun (WGS) entry which is preliminary data.</text>
</comment>
<feature type="region of interest" description="Disordered" evidence="12">
    <location>
        <begin position="580"/>
        <end position="610"/>
    </location>
</feature>
<evidence type="ECO:0000313" key="16">
    <source>
        <dbReference type="Proteomes" id="UP001501570"/>
    </source>
</evidence>
<evidence type="ECO:0000256" key="10">
    <source>
        <dbReference type="ARBA" id="ARBA00048988"/>
    </source>
</evidence>
<evidence type="ECO:0000256" key="1">
    <source>
        <dbReference type="ARBA" id="ARBA00009922"/>
    </source>
</evidence>
<dbReference type="EMBL" id="BAABJQ010000001">
    <property type="protein sequence ID" value="GAA5178367.1"/>
    <property type="molecule type" value="Genomic_DNA"/>
</dbReference>
<organism evidence="15 16">
    <name type="scientific">Rugosimonospora acidiphila</name>
    <dbReference type="NCBI Taxonomy" id="556531"/>
    <lineage>
        <taxon>Bacteria</taxon>
        <taxon>Bacillati</taxon>
        <taxon>Actinomycetota</taxon>
        <taxon>Actinomycetes</taxon>
        <taxon>Micromonosporales</taxon>
        <taxon>Micromonosporaceae</taxon>
        <taxon>Rugosimonospora</taxon>
    </lineage>
</organism>
<feature type="domain" description="UvrD-like helicase C-terminal" evidence="14">
    <location>
        <begin position="337"/>
        <end position="664"/>
    </location>
</feature>
<dbReference type="PROSITE" id="PS51198">
    <property type="entry name" value="UVRD_HELICASE_ATP_BIND"/>
    <property type="match status" value="1"/>
</dbReference>
<keyword evidence="2 11" id="KW-0547">Nucleotide-binding</keyword>
<feature type="domain" description="UvrD-like helicase ATP-binding" evidence="13">
    <location>
        <begin position="57"/>
        <end position="336"/>
    </location>
</feature>
<comment type="catalytic activity">
    <reaction evidence="8">
        <text>Couples ATP hydrolysis with the unwinding of duplex DNA by translocating in the 3'-5' direction.</text>
        <dbReference type="EC" id="5.6.2.4"/>
    </reaction>
</comment>
<keyword evidence="6" id="KW-0238">DNA-binding</keyword>